<organism evidence="1 2">
    <name type="scientific">Streptomyces pini</name>
    <dbReference type="NCBI Taxonomy" id="1520580"/>
    <lineage>
        <taxon>Bacteria</taxon>
        <taxon>Bacillati</taxon>
        <taxon>Actinomycetota</taxon>
        <taxon>Actinomycetes</taxon>
        <taxon>Kitasatosporales</taxon>
        <taxon>Streptomycetaceae</taxon>
        <taxon>Streptomyces</taxon>
    </lineage>
</organism>
<name>A0A1I4EK51_9ACTN</name>
<keyword evidence="2" id="KW-1185">Reference proteome</keyword>
<sequence length="138" mass="14472">MPNIRTHSFTLALTEYTHGEVHSIAVPSPGGGPSTIGRVLAFRAYNPTDMAAATSGEQSAGLAYKIGSTWIEALTVRPTSAAGSLAYTTGNQGDTSQSGSETNAVYSDTTPLYVLFNNGTDVVNTSDVEFQLVVQESH</sequence>
<dbReference type="EMBL" id="FOSG01000012">
    <property type="protein sequence ID" value="SFL04947.1"/>
    <property type="molecule type" value="Genomic_DNA"/>
</dbReference>
<evidence type="ECO:0000313" key="1">
    <source>
        <dbReference type="EMBL" id="SFL04947.1"/>
    </source>
</evidence>
<reference evidence="2" key="1">
    <citation type="submission" date="2016-10" db="EMBL/GenBank/DDBJ databases">
        <authorList>
            <person name="Varghese N."/>
            <person name="Submissions S."/>
        </authorList>
    </citation>
    <scope>NUCLEOTIDE SEQUENCE [LARGE SCALE GENOMIC DNA]</scope>
    <source>
        <strain evidence="2">PL19</strain>
    </source>
</reference>
<accession>A0A1I4EK51</accession>
<evidence type="ECO:0000313" key="2">
    <source>
        <dbReference type="Proteomes" id="UP000198928"/>
    </source>
</evidence>
<proteinExistence type="predicted"/>
<protein>
    <submittedName>
        <fullName evidence="1">Uncharacterized protein</fullName>
    </submittedName>
</protein>
<gene>
    <name evidence="1" type="ORF">SAMN05192584_11271</name>
</gene>
<dbReference type="AlphaFoldDB" id="A0A1I4EK51"/>
<dbReference type="Proteomes" id="UP000198928">
    <property type="component" value="Unassembled WGS sequence"/>
</dbReference>